<sequence>MILKDLSNDTSHDGFLIVMFWALTCFLLLVTSVSPKPLDDDMLLYWRRSNTEACSPFSTYMVDCNKCVCSAEGVPFCTRMACMTKVEDKLQHKEYSDEID</sequence>
<evidence type="ECO:0000256" key="1">
    <source>
        <dbReference type="ARBA" id="ARBA00004613"/>
    </source>
</evidence>
<dbReference type="GO" id="GO:0005576">
    <property type="term" value="C:extracellular region"/>
    <property type="evidence" value="ECO:0007669"/>
    <property type="project" value="UniProtKB-SubCell"/>
</dbReference>
<keyword evidence="2" id="KW-0964">Secreted</keyword>
<dbReference type="PROSITE" id="PS51446">
    <property type="entry name" value="PACIFASTIN"/>
    <property type="match status" value="1"/>
</dbReference>
<dbReference type="SUPFAM" id="SSF57283">
    <property type="entry name" value="PMP inhibitors"/>
    <property type="match status" value="1"/>
</dbReference>
<accession>A0ABD0SV98</accession>
<evidence type="ECO:0000256" key="5">
    <source>
        <dbReference type="ARBA" id="ARBA00023157"/>
    </source>
</evidence>
<keyword evidence="8" id="KW-1133">Transmembrane helix</keyword>
<dbReference type="InterPro" id="IPR008037">
    <property type="entry name" value="Pacifastin_dom"/>
</dbReference>
<comment type="caution">
    <text evidence="10">The sequence shown here is derived from an EMBL/GenBank/DDBJ whole genome shotgun (WGS) entry which is preliminary data.</text>
</comment>
<feature type="disulfide bond" evidence="7">
    <location>
        <begin position="64"/>
        <end position="82"/>
    </location>
</feature>
<comment type="subcellular location">
    <subcellularLocation>
        <location evidence="1">Secreted</location>
    </subcellularLocation>
</comment>
<feature type="disulfide bond" evidence="7">
    <location>
        <begin position="67"/>
        <end position="77"/>
    </location>
</feature>
<feature type="transmembrane region" description="Helical" evidence="8">
    <location>
        <begin position="14"/>
        <end position="33"/>
    </location>
</feature>
<evidence type="ECO:0000256" key="4">
    <source>
        <dbReference type="ARBA" id="ARBA00022900"/>
    </source>
</evidence>
<dbReference type="EMBL" id="JBEDNZ010000014">
    <property type="protein sequence ID" value="KAL0829684.1"/>
    <property type="molecule type" value="Genomic_DNA"/>
</dbReference>
<keyword evidence="5 7" id="KW-1015">Disulfide bond</keyword>
<evidence type="ECO:0000256" key="7">
    <source>
        <dbReference type="PROSITE-ProRule" id="PRU00776"/>
    </source>
</evidence>
<evidence type="ECO:0000256" key="2">
    <source>
        <dbReference type="ARBA" id="ARBA00022525"/>
    </source>
</evidence>
<keyword evidence="3 7" id="KW-0646">Protease inhibitor</keyword>
<dbReference type="Pfam" id="PF05375">
    <property type="entry name" value="Pacifastin_I"/>
    <property type="match status" value="1"/>
</dbReference>
<dbReference type="AlphaFoldDB" id="A0ABD0SV98"/>
<feature type="domain" description="Pacifastin" evidence="9">
    <location>
        <begin position="51"/>
        <end position="85"/>
    </location>
</feature>
<keyword evidence="4 7" id="KW-0722">Serine protease inhibitor</keyword>
<feature type="disulfide bond" evidence="7">
    <location>
        <begin position="54"/>
        <end position="69"/>
    </location>
</feature>
<evidence type="ECO:0000313" key="11">
    <source>
        <dbReference type="Proteomes" id="UP001549921"/>
    </source>
</evidence>
<keyword evidence="8" id="KW-0812">Transmembrane</keyword>
<evidence type="ECO:0000256" key="3">
    <source>
        <dbReference type="ARBA" id="ARBA00022690"/>
    </source>
</evidence>
<evidence type="ECO:0000256" key="6">
    <source>
        <dbReference type="ARBA" id="ARBA00029459"/>
    </source>
</evidence>
<organism evidence="10 11">
    <name type="scientific">Loxostege sticticalis</name>
    <name type="common">Beet webworm moth</name>
    <dbReference type="NCBI Taxonomy" id="481309"/>
    <lineage>
        <taxon>Eukaryota</taxon>
        <taxon>Metazoa</taxon>
        <taxon>Ecdysozoa</taxon>
        <taxon>Arthropoda</taxon>
        <taxon>Hexapoda</taxon>
        <taxon>Insecta</taxon>
        <taxon>Pterygota</taxon>
        <taxon>Neoptera</taxon>
        <taxon>Endopterygota</taxon>
        <taxon>Lepidoptera</taxon>
        <taxon>Glossata</taxon>
        <taxon>Ditrysia</taxon>
        <taxon>Pyraloidea</taxon>
        <taxon>Crambidae</taxon>
        <taxon>Pyraustinae</taxon>
        <taxon>Loxostege</taxon>
    </lineage>
</organism>
<comment type="similarity">
    <text evidence="6 7">Belongs to the protease inhibitor I19 family.</text>
</comment>
<proteinExistence type="inferred from homology"/>
<protein>
    <recommendedName>
        <fullName evidence="9">Pacifastin domain-containing protein</fullName>
    </recommendedName>
</protein>
<dbReference type="Proteomes" id="UP001549921">
    <property type="component" value="Unassembled WGS sequence"/>
</dbReference>
<gene>
    <name evidence="10" type="ORF">ABMA28_003189</name>
</gene>
<evidence type="ECO:0000313" key="10">
    <source>
        <dbReference type="EMBL" id="KAL0829684.1"/>
    </source>
</evidence>
<comment type="caution">
    <text evidence="7">Lacks conserved residue(s) required for the propagation of feature annotation.</text>
</comment>
<keyword evidence="8" id="KW-0472">Membrane</keyword>
<reference evidence="10 11" key="1">
    <citation type="submission" date="2024-06" db="EMBL/GenBank/DDBJ databases">
        <title>A chromosome-level genome assembly of beet webworm, Loxostege sticticalis.</title>
        <authorList>
            <person name="Zhang Y."/>
        </authorList>
    </citation>
    <scope>NUCLEOTIDE SEQUENCE [LARGE SCALE GENOMIC DNA]</scope>
    <source>
        <strain evidence="10">AQ028</strain>
        <tissue evidence="10">Male pupae</tissue>
    </source>
</reference>
<dbReference type="GO" id="GO:0004867">
    <property type="term" value="F:serine-type endopeptidase inhibitor activity"/>
    <property type="evidence" value="ECO:0007669"/>
    <property type="project" value="UniProtKB-UniRule"/>
</dbReference>
<name>A0ABD0SV98_LOXSC</name>
<evidence type="ECO:0000259" key="9">
    <source>
        <dbReference type="PROSITE" id="PS51446"/>
    </source>
</evidence>
<evidence type="ECO:0000256" key="8">
    <source>
        <dbReference type="SAM" id="Phobius"/>
    </source>
</evidence>
<dbReference type="InterPro" id="IPR036201">
    <property type="entry name" value="Pacifastin_dom_sf"/>
</dbReference>